<feature type="region of interest" description="Disordered" evidence="1">
    <location>
        <begin position="1"/>
        <end position="117"/>
    </location>
</feature>
<dbReference type="AlphaFoldDB" id="A0AAN6N478"/>
<keyword evidence="2" id="KW-0472">Membrane</keyword>
<feature type="compositionally biased region" description="Polar residues" evidence="1">
    <location>
        <begin position="1"/>
        <end position="11"/>
    </location>
</feature>
<evidence type="ECO:0000313" key="4">
    <source>
        <dbReference type="Proteomes" id="UP001303473"/>
    </source>
</evidence>
<reference evidence="4" key="1">
    <citation type="journal article" date="2023" name="Mol. Phylogenet. Evol.">
        <title>Genome-scale phylogeny and comparative genomics of the fungal order Sordariales.</title>
        <authorList>
            <person name="Hensen N."/>
            <person name="Bonometti L."/>
            <person name="Westerberg I."/>
            <person name="Brannstrom I.O."/>
            <person name="Guillou S."/>
            <person name="Cros-Aarteil S."/>
            <person name="Calhoun S."/>
            <person name="Haridas S."/>
            <person name="Kuo A."/>
            <person name="Mondo S."/>
            <person name="Pangilinan J."/>
            <person name="Riley R."/>
            <person name="LaButti K."/>
            <person name="Andreopoulos B."/>
            <person name="Lipzen A."/>
            <person name="Chen C."/>
            <person name="Yan M."/>
            <person name="Daum C."/>
            <person name="Ng V."/>
            <person name="Clum A."/>
            <person name="Steindorff A."/>
            <person name="Ohm R.A."/>
            <person name="Martin F."/>
            <person name="Silar P."/>
            <person name="Natvig D.O."/>
            <person name="Lalanne C."/>
            <person name="Gautier V."/>
            <person name="Ament-Velasquez S.L."/>
            <person name="Kruys A."/>
            <person name="Hutchinson M.I."/>
            <person name="Powell A.J."/>
            <person name="Barry K."/>
            <person name="Miller A.N."/>
            <person name="Grigoriev I.V."/>
            <person name="Debuchy R."/>
            <person name="Gladieux P."/>
            <person name="Hiltunen Thoren M."/>
            <person name="Johannesson H."/>
        </authorList>
    </citation>
    <scope>NUCLEOTIDE SEQUENCE [LARGE SCALE GENOMIC DNA]</scope>
    <source>
        <strain evidence="4">CBS 340.73</strain>
    </source>
</reference>
<dbReference type="Proteomes" id="UP001303473">
    <property type="component" value="Unassembled WGS sequence"/>
</dbReference>
<keyword evidence="4" id="KW-1185">Reference proteome</keyword>
<comment type="caution">
    <text evidence="3">The sequence shown here is derived from an EMBL/GenBank/DDBJ whole genome shotgun (WGS) entry which is preliminary data.</text>
</comment>
<feature type="compositionally biased region" description="Polar residues" evidence="1">
    <location>
        <begin position="60"/>
        <end position="75"/>
    </location>
</feature>
<evidence type="ECO:0000313" key="3">
    <source>
        <dbReference type="EMBL" id="KAK3937493.1"/>
    </source>
</evidence>
<gene>
    <name evidence="3" type="ORF">QBC46DRAFT_451926</name>
</gene>
<proteinExistence type="predicted"/>
<keyword evidence="2" id="KW-0812">Transmembrane</keyword>
<feature type="compositionally biased region" description="Basic and acidic residues" evidence="1">
    <location>
        <begin position="84"/>
        <end position="95"/>
    </location>
</feature>
<keyword evidence="2" id="KW-1133">Transmembrane helix</keyword>
<sequence length="171" mass="18001">MDTSCDSGGSSRETRDLADLEISDPAINRVNHDADKPTDSPTMDDGGAHDESQAPAPTAGSANDGPNATDSTTEPGGSPEENGDTARKEQIDRGDQPNSSSPAKKRRPGHPIGDKEPFYLCPEDGKHGKTVFTGFDVKGDLIATARAVVKDMVICLLVCVAIISFLYSANQ</sequence>
<organism evidence="3 4">
    <name type="scientific">Diplogelasinospora grovesii</name>
    <dbReference type="NCBI Taxonomy" id="303347"/>
    <lineage>
        <taxon>Eukaryota</taxon>
        <taxon>Fungi</taxon>
        <taxon>Dikarya</taxon>
        <taxon>Ascomycota</taxon>
        <taxon>Pezizomycotina</taxon>
        <taxon>Sordariomycetes</taxon>
        <taxon>Sordariomycetidae</taxon>
        <taxon>Sordariales</taxon>
        <taxon>Diplogelasinosporaceae</taxon>
        <taxon>Diplogelasinospora</taxon>
    </lineage>
</organism>
<dbReference type="EMBL" id="MU853853">
    <property type="protein sequence ID" value="KAK3937493.1"/>
    <property type="molecule type" value="Genomic_DNA"/>
</dbReference>
<evidence type="ECO:0000256" key="2">
    <source>
        <dbReference type="SAM" id="Phobius"/>
    </source>
</evidence>
<evidence type="ECO:0000256" key="1">
    <source>
        <dbReference type="SAM" id="MobiDB-lite"/>
    </source>
</evidence>
<protein>
    <submittedName>
        <fullName evidence="3">Uncharacterized protein</fullName>
    </submittedName>
</protein>
<accession>A0AAN6N478</accession>
<feature type="transmembrane region" description="Helical" evidence="2">
    <location>
        <begin position="148"/>
        <end position="169"/>
    </location>
</feature>
<name>A0AAN6N478_9PEZI</name>